<feature type="transmembrane region" description="Helical" evidence="6">
    <location>
        <begin position="181"/>
        <end position="201"/>
    </location>
</feature>
<feature type="transmembrane region" description="Helical" evidence="6">
    <location>
        <begin position="63"/>
        <end position="81"/>
    </location>
</feature>
<dbReference type="EMBL" id="JBBYXI010000002">
    <property type="protein sequence ID" value="MEN3930401.1"/>
    <property type="molecule type" value="Genomic_DNA"/>
</dbReference>
<proteinExistence type="predicted"/>
<name>A0ABV0BJE7_9HYPH</name>
<sequence length="520" mass="58197">MLRKVISVFASIREFSQRAAVMRPFMASAAALVAAFMTTSLLRAVTLSIADLRGIYGLTYDEGAWLTSAISVPQLLVAPVVPYLSAALGPRRIYVIPLFCLMLILIFLPFARGFPFLIAAHILVSLFLGVFLTTAVTIMFRSLHPKWWMLAMALYMFRAFGTPNFDVQMAGNYIEYDNWHWIYWHAAVLAGIAWILSFFSMPRELVNKPMLRAADWGGISMFGLALMLIYAGIDQGNRLDWFQSGYVTSCIVGGLVLLVAFVIYEEITPRPWARIGVLFSKRNLWLAIVINSVMAFTMLADILLIPNFLLTVSKLKYYQSGEVLIVVVALQIVMVPICVFMVQNLDPRLSVILGLSIVAIGILYGTQITHDWVDANFLPVAVMIAIGYPLAFLGCFAISLVANDPKRALEFTTYIQIVRVLFPALCSQIMTTYIRVQEQVHSSYLMEFISNGRRAVSDIVASKGLAGVSALVQREAYVLAYADAYWFCFWIAVLCILLCFFLKASPPNPFVYPRIKLPPQ</sequence>
<feature type="transmembrane region" description="Helical" evidence="6">
    <location>
        <begin position="147"/>
        <end position="165"/>
    </location>
</feature>
<evidence type="ECO:0000256" key="3">
    <source>
        <dbReference type="ARBA" id="ARBA00022692"/>
    </source>
</evidence>
<comment type="subcellular location">
    <subcellularLocation>
        <location evidence="1">Membrane</location>
        <topology evidence="1">Multi-pass membrane protein</topology>
    </subcellularLocation>
</comment>
<feature type="transmembrane region" description="Helical" evidence="6">
    <location>
        <begin position="213"/>
        <end position="233"/>
    </location>
</feature>
<evidence type="ECO:0000256" key="6">
    <source>
        <dbReference type="SAM" id="Phobius"/>
    </source>
</evidence>
<feature type="transmembrane region" description="Helical" evidence="6">
    <location>
        <begin position="93"/>
        <end position="111"/>
    </location>
</feature>
<feature type="transmembrane region" description="Helical" evidence="6">
    <location>
        <begin position="117"/>
        <end position="140"/>
    </location>
</feature>
<keyword evidence="5 6" id="KW-0472">Membrane</keyword>
<keyword evidence="3 6" id="KW-0812">Transmembrane</keyword>
<dbReference type="PANTHER" id="PTHR42718:SF9">
    <property type="entry name" value="MAJOR FACILITATOR SUPERFAMILY MULTIDRUG TRANSPORTER MFSC"/>
    <property type="match status" value="1"/>
</dbReference>
<keyword evidence="2" id="KW-0813">Transport</keyword>
<feature type="transmembrane region" description="Helical" evidence="6">
    <location>
        <begin position="484"/>
        <end position="502"/>
    </location>
</feature>
<evidence type="ECO:0000256" key="2">
    <source>
        <dbReference type="ARBA" id="ARBA00022448"/>
    </source>
</evidence>
<accession>A0ABV0BJE7</accession>
<evidence type="ECO:0000256" key="5">
    <source>
        <dbReference type="ARBA" id="ARBA00023136"/>
    </source>
</evidence>
<evidence type="ECO:0000313" key="8">
    <source>
        <dbReference type="Proteomes" id="UP001418637"/>
    </source>
</evidence>
<dbReference type="InterPro" id="IPR036259">
    <property type="entry name" value="MFS_trans_sf"/>
</dbReference>
<keyword evidence="4 6" id="KW-1133">Transmembrane helix</keyword>
<comment type="caution">
    <text evidence="7">The sequence shown here is derived from an EMBL/GenBank/DDBJ whole genome shotgun (WGS) entry which is preliminary data.</text>
</comment>
<dbReference type="Pfam" id="PF07690">
    <property type="entry name" value="MFS_1"/>
    <property type="match status" value="1"/>
</dbReference>
<dbReference type="SUPFAM" id="SSF103473">
    <property type="entry name" value="MFS general substrate transporter"/>
    <property type="match status" value="1"/>
</dbReference>
<dbReference type="InterPro" id="IPR011701">
    <property type="entry name" value="MFS"/>
</dbReference>
<organism evidence="7 8">
    <name type="scientific">Hohaiivirga grylli</name>
    <dbReference type="NCBI Taxonomy" id="3133970"/>
    <lineage>
        <taxon>Bacteria</taxon>
        <taxon>Pseudomonadati</taxon>
        <taxon>Pseudomonadota</taxon>
        <taxon>Alphaproteobacteria</taxon>
        <taxon>Hyphomicrobiales</taxon>
        <taxon>Methylobacteriaceae</taxon>
        <taxon>Hohaiivirga</taxon>
    </lineage>
</organism>
<dbReference type="Proteomes" id="UP001418637">
    <property type="component" value="Unassembled WGS sequence"/>
</dbReference>
<feature type="transmembrane region" description="Helical" evidence="6">
    <location>
        <begin position="380"/>
        <end position="402"/>
    </location>
</feature>
<dbReference type="Gene3D" id="1.20.1250.20">
    <property type="entry name" value="MFS general substrate transporter like domains"/>
    <property type="match status" value="1"/>
</dbReference>
<evidence type="ECO:0000256" key="4">
    <source>
        <dbReference type="ARBA" id="ARBA00022989"/>
    </source>
</evidence>
<feature type="transmembrane region" description="Helical" evidence="6">
    <location>
        <begin position="284"/>
        <end position="303"/>
    </location>
</feature>
<feature type="transmembrane region" description="Helical" evidence="6">
    <location>
        <begin position="349"/>
        <end position="368"/>
    </location>
</feature>
<feature type="transmembrane region" description="Helical" evidence="6">
    <location>
        <begin position="245"/>
        <end position="264"/>
    </location>
</feature>
<evidence type="ECO:0000313" key="7">
    <source>
        <dbReference type="EMBL" id="MEN3930401.1"/>
    </source>
</evidence>
<evidence type="ECO:0000256" key="1">
    <source>
        <dbReference type="ARBA" id="ARBA00004141"/>
    </source>
</evidence>
<keyword evidence="8" id="KW-1185">Reference proteome</keyword>
<feature type="transmembrane region" description="Helical" evidence="6">
    <location>
        <begin position="323"/>
        <end position="342"/>
    </location>
</feature>
<gene>
    <name evidence="7" type="ORF">WJT86_04900</name>
</gene>
<reference evidence="7 8" key="1">
    <citation type="submission" date="2024-04" db="EMBL/GenBank/DDBJ databases">
        <title>A novel species isolated from cricket.</title>
        <authorList>
            <person name="Wang H.-C."/>
        </authorList>
    </citation>
    <scope>NUCLEOTIDE SEQUENCE [LARGE SCALE GENOMIC DNA]</scope>
    <source>
        <strain evidence="7 8">WL0021</strain>
    </source>
</reference>
<protein>
    <submittedName>
        <fullName evidence="7">MFS transporter</fullName>
    </submittedName>
</protein>
<dbReference type="PANTHER" id="PTHR42718">
    <property type="entry name" value="MAJOR FACILITATOR SUPERFAMILY MULTIDRUG TRANSPORTER MFSC"/>
    <property type="match status" value="1"/>
</dbReference>
<dbReference type="RefSeq" id="WP_346336412.1">
    <property type="nucleotide sequence ID" value="NZ_JBBYXI010000002.1"/>
</dbReference>